<accession>A1ZF88</accession>
<reference evidence="2 3" key="1">
    <citation type="submission" date="2007-01" db="EMBL/GenBank/DDBJ databases">
        <authorList>
            <person name="Haygood M."/>
            <person name="Podell S."/>
            <person name="Anderson C."/>
            <person name="Hopkinson B."/>
            <person name="Roe K."/>
            <person name="Barbeau K."/>
            <person name="Gaasterland T."/>
            <person name="Ferriera S."/>
            <person name="Johnson J."/>
            <person name="Kravitz S."/>
            <person name="Beeson K."/>
            <person name="Sutton G."/>
            <person name="Rogers Y.-H."/>
            <person name="Friedman R."/>
            <person name="Frazier M."/>
            <person name="Venter J.C."/>
        </authorList>
    </citation>
    <scope>NUCLEOTIDE SEQUENCE [LARGE SCALE GENOMIC DNA]</scope>
    <source>
        <strain evidence="2 3">ATCC 23134</strain>
    </source>
</reference>
<gene>
    <name evidence="2" type="ORF">M23134_07600</name>
</gene>
<dbReference type="InterPro" id="IPR036465">
    <property type="entry name" value="vWFA_dom_sf"/>
</dbReference>
<sequence>MEKLKLITQASPWLILVCVAIGLAYALLLYSKKANWSKTTNRILGTLRFVLVTILCLLLLLNPYLRQVSNTIEKPTVVFAIDNSQSIATTNDSVKIRNLYKELENLGDALKKDNVNIDIQNLDITSIAKNIVQTPLNFASSNLSAILNTIKNNYENRNLDKVVLVSDGIYNQGISPVFQDYSFPVYTVGVGDTTQKRDIKLAAVLANKVAYLGNKFPVVAEVENIGYPGRSVNVYLSQNGQVLGRKRVTFKEDGELQQVTFLTEAKYKGMQRYMVYVDALENEFTKTNNARDVYIEVIDGKEKILVIAPTPHPDIKALKSAITKNDNYSFDMHIPGITKLKNEKYDLIIAHQVPNIYRNGRNLLARFRKQGTPIFYILGSQSDLNTFNSLNAGLRINRRGRQMDEVTPIFNDKFNTFNFEREKVKVFKKLPPASVPFGSYGVSNSAQVILHQRVGSIETSKPLLVINELNGVKSAVMAGEGLWEWRQEEYALNEKHEIVDEIVSKVVQYLSTKEDKRRLRVYPINNEFYDFEKVVFETEMYNKLYERIYDVKVNLTLTNEKGKTSTYSFTPTEGSSRFEISGLSKGVYKYSAAATIKNKNEVSGGEFTIKSLQLEALNNTADHNLLRQLSKKTAGRFFTMNQTAELKKAVLDTRKPNVLHSTEEIQEMIHLKWIFFVLMALATIEWVTRKYQGGY</sequence>
<protein>
    <recommendedName>
        <fullName evidence="4">VWA domain-containing protein</fullName>
    </recommendedName>
</protein>
<dbReference type="Gene3D" id="2.60.40.10">
    <property type="entry name" value="Immunoglobulins"/>
    <property type="match status" value="1"/>
</dbReference>
<dbReference type="PANTHER" id="PTHR37947:SF1">
    <property type="entry name" value="BLL2462 PROTEIN"/>
    <property type="match status" value="1"/>
</dbReference>
<dbReference type="SUPFAM" id="SSF52317">
    <property type="entry name" value="Class I glutamine amidotransferase-like"/>
    <property type="match status" value="1"/>
</dbReference>
<keyword evidence="1" id="KW-0812">Transmembrane</keyword>
<dbReference type="AlphaFoldDB" id="A1ZF88"/>
<keyword evidence="1" id="KW-0472">Membrane</keyword>
<organism evidence="2 3">
    <name type="scientific">Microscilla marina ATCC 23134</name>
    <dbReference type="NCBI Taxonomy" id="313606"/>
    <lineage>
        <taxon>Bacteria</taxon>
        <taxon>Pseudomonadati</taxon>
        <taxon>Bacteroidota</taxon>
        <taxon>Cytophagia</taxon>
        <taxon>Cytophagales</taxon>
        <taxon>Microscillaceae</taxon>
        <taxon>Microscilla</taxon>
    </lineage>
</organism>
<keyword evidence="1" id="KW-1133">Transmembrane helix</keyword>
<keyword evidence="3" id="KW-1185">Reference proteome</keyword>
<comment type="caution">
    <text evidence="2">The sequence shown here is derived from an EMBL/GenBank/DDBJ whole genome shotgun (WGS) entry which is preliminary data.</text>
</comment>
<dbReference type="SUPFAM" id="SSF53300">
    <property type="entry name" value="vWA-like"/>
    <property type="match status" value="1"/>
</dbReference>
<name>A1ZF88_MICM2</name>
<dbReference type="EMBL" id="AAWS01000004">
    <property type="protein sequence ID" value="EAY31190.1"/>
    <property type="molecule type" value="Genomic_DNA"/>
</dbReference>
<dbReference type="InterPro" id="IPR013783">
    <property type="entry name" value="Ig-like_fold"/>
</dbReference>
<dbReference type="RefSeq" id="WP_002694348.1">
    <property type="nucleotide sequence ID" value="NZ_AAWS01000004.1"/>
</dbReference>
<evidence type="ECO:0008006" key="4">
    <source>
        <dbReference type="Google" id="ProtNLM"/>
    </source>
</evidence>
<feature type="transmembrane region" description="Helical" evidence="1">
    <location>
        <begin position="12"/>
        <end position="31"/>
    </location>
</feature>
<proteinExistence type="predicted"/>
<dbReference type="eggNOG" id="COG2304">
    <property type="taxonomic scope" value="Bacteria"/>
</dbReference>
<dbReference type="Proteomes" id="UP000004095">
    <property type="component" value="Unassembled WGS sequence"/>
</dbReference>
<dbReference type="InterPro" id="IPR029062">
    <property type="entry name" value="Class_I_gatase-like"/>
</dbReference>
<evidence type="ECO:0000256" key="1">
    <source>
        <dbReference type="SAM" id="Phobius"/>
    </source>
</evidence>
<dbReference type="OrthoDB" id="9763076at2"/>
<evidence type="ECO:0000313" key="2">
    <source>
        <dbReference type="EMBL" id="EAY31190.1"/>
    </source>
</evidence>
<evidence type="ECO:0000313" key="3">
    <source>
        <dbReference type="Proteomes" id="UP000004095"/>
    </source>
</evidence>
<feature type="transmembrane region" description="Helical" evidence="1">
    <location>
        <begin position="43"/>
        <end position="65"/>
    </location>
</feature>
<dbReference type="PANTHER" id="PTHR37947">
    <property type="entry name" value="BLL2462 PROTEIN"/>
    <property type="match status" value="1"/>
</dbReference>